<dbReference type="PROSITE" id="PS00455">
    <property type="entry name" value="AMP_BINDING"/>
    <property type="match status" value="1"/>
</dbReference>
<keyword evidence="9" id="KW-1185">Reference proteome</keyword>
<dbReference type="EC" id="6.2.1.12" evidence="3"/>
<feature type="domain" description="AMP-dependent synthetase/ligase" evidence="7">
    <location>
        <begin position="19"/>
        <end position="134"/>
    </location>
</feature>
<evidence type="ECO:0000256" key="6">
    <source>
        <dbReference type="ARBA" id="ARBA00034252"/>
    </source>
</evidence>
<comment type="pathway">
    <text evidence="1">Phytoalexin biosynthesis; 3,4',5-trihydroxystilbene biosynthesis; 3,4',5-trihydroxystilbene from trans-4-coumarate: step 1/2.</text>
</comment>
<comment type="catalytic activity">
    <reaction evidence="6">
        <text>(E)-4-coumarate + ATP + CoA = (E)-4-coumaroyl-CoA + AMP + diphosphate</text>
        <dbReference type="Rhea" id="RHEA:19641"/>
        <dbReference type="ChEBI" id="CHEBI:12876"/>
        <dbReference type="ChEBI" id="CHEBI:30616"/>
        <dbReference type="ChEBI" id="CHEBI:33019"/>
        <dbReference type="ChEBI" id="CHEBI:57287"/>
        <dbReference type="ChEBI" id="CHEBI:85008"/>
        <dbReference type="ChEBI" id="CHEBI:456215"/>
        <dbReference type="EC" id="6.2.1.12"/>
    </reaction>
    <physiologicalReaction direction="left-to-right" evidence="6">
        <dbReference type="Rhea" id="RHEA:19642"/>
    </physiologicalReaction>
</comment>
<gene>
    <name evidence="8" type="ORF">SASPL_115690</name>
</gene>
<keyword evidence="5" id="KW-0587">Phenylpropanoid metabolism</keyword>
<evidence type="ECO:0000259" key="7">
    <source>
        <dbReference type="Pfam" id="PF00501"/>
    </source>
</evidence>
<reference evidence="8" key="2">
    <citation type="submission" date="2020-08" db="EMBL/GenBank/DDBJ databases">
        <title>Plant Genome Project.</title>
        <authorList>
            <person name="Zhang R.-G."/>
        </authorList>
    </citation>
    <scope>NUCLEOTIDE SEQUENCE</scope>
    <source>
        <strain evidence="8">Huo1</strain>
        <tissue evidence="8">Leaf</tissue>
    </source>
</reference>
<dbReference type="InterPro" id="IPR020845">
    <property type="entry name" value="AMP-binding_CS"/>
</dbReference>
<comment type="caution">
    <text evidence="8">The sequence shown here is derived from an EMBL/GenBank/DDBJ whole genome shotgun (WGS) entry which is preliminary data.</text>
</comment>
<dbReference type="Proteomes" id="UP000298416">
    <property type="component" value="Unassembled WGS sequence"/>
</dbReference>
<dbReference type="InterPro" id="IPR000873">
    <property type="entry name" value="AMP-dep_synth/lig_dom"/>
</dbReference>
<dbReference type="GO" id="GO:0016207">
    <property type="term" value="F:4-coumarate-CoA ligase activity"/>
    <property type="evidence" value="ECO:0007669"/>
    <property type="project" value="UniProtKB-EC"/>
</dbReference>
<dbReference type="GO" id="GO:0009698">
    <property type="term" value="P:phenylpropanoid metabolic process"/>
    <property type="evidence" value="ECO:0007669"/>
    <property type="project" value="UniProtKB-KW"/>
</dbReference>
<sequence>MLHSYSELIRSKSTTSLPTAMQNDAAAIFYSSGTTGASKGVVLTHKNIMTSAMMMASDQELNRESRNVFLCFLPMYHIFGMSGLVYAQLQRGTTVVVMRWYQINAMLKAIEQYKVTHVFAVPPVVLELIKKQDMVKEYDVQGPLAPSVEAQIVDSVTMQRLSPFQKGYFNNHKATAEIIDEEGWLHTGDVGYFDDEGRLYIVDRIKELIKYKGFQVAPSELEDLLLTHPEIVDAAVIG</sequence>
<dbReference type="InterPro" id="IPR045851">
    <property type="entry name" value="AMP-bd_C_sf"/>
</dbReference>
<dbReference type="AlphaFoldDB" id="A0A8X9A1V2"/>
<name>A0A8X9A1V2_SALSN</name>
<evidence type="ECO:0000256" key="3">
    <source>
        <dbReference type="ARBA" id="ARBA00012959"/>
    </source>
</evidence>
<dbReference type="Gene3D" id="3.40.50.12780">
    <property type="entry name" value="N-terminal domain of ligase-like"/>
    <property type="match status" value="2"/>
</dbReference>
<evidence type="ECO:0000256" key="5">
    <source>
        <dbReference type="ARBA" id="ARBA00023051"/>
    </source>
</evidence>
<comment type="similarity">
    <text evidence="2">Belongs to the ATP-dependent AMP-binding enzyme family.</text>
</comment>
<dbReference type="Pfam" id="PF00501">
    <property type="entry name" value="AMP-binding"/>
    <property type="match status" value="1"/>
</dbReference>
<proteinExistence type="inferred from homology"/>
<dbReference type="PANTHER" id="PTHR24096:SF149">
    <property type="entry name" value="AMP-BINDING DOMAIN-CONTAINING PROTEIN-RELATED"/>
    <property type="match status" value="1"/>
</dbReference>
<evidence type="ECO:0000313" key="8">
    <source>
        <dbReference type="EMBL" id="KAG6425263.1"/>
    </source>
</evidence>
<evidence type="ECO:0000256" key="1">
    <source>
        <dbReference type="ARBA" id="ARBA00004930"/>
    </source>
</evidence>
<dbReference type="InterPro" id="IPR042099">
    <property type="entry name" value="ANL_N_sf"/>
</dbReference>
<dbReference type="SUPFAM" id="SSF56801">
    <property type="entry name" value="Acetyl-CoA synthetase-like"/>
    <property type="match status" value="1"/>
</dbReference>
<accession>A0A8X9A1V2</accession>
<dbReference type="EMBL" id="PNBA02000005">
    <property type="protein sequence ID" value="KAG6425263.1"/>
    <property type="molecule type" value="Genomic_DNA"/>
</dbReference>
<dbReference type="Gene3D" id="3.30.300.30">
    <property type="match status" value="1"/>
</dbReference>
<evidence type="ECO:0000256" key="4">
    <source>
        <dbReference type="ARBA" id="ARBA00022598"/>
    </source>
</evidence>
<dbReference type="PANTHER" id="PTHR24096">
    <property type="entry name" value="LONG-CHAIN-FATTY-ACID--COA LIGASE"/>
    <property type="match status" value="1"/>
</dbReference>
<keyword evidence="4" id="KW-0436">Ligase</keyword>
<evidence type="ECO:0000256" key="2">
    <source>
        <dbReference type="ARBA" id="ARBA00006432"/>
    </source>
</evidence>
<protein>
    <recommendedName>
        <fullName evidence="3">4-coumarate--CoA ligase</fullName>
        <ecNumber evidence="3">6.2.1.12</ecNumber>
    </recommendedName>
</protein>
<organism evidence="8">
    <name type="scientific">Salvia splendens</name>
    <name type="common">Scarlet sage</name>
    <dbReference type="NCBI Taxonomy" id="180675"/>
    <lineage>
        <taxon>Eukaryota</taxon>
        <taxon>Viridiplantae</taxon>
        <taxon>Streptophyta</taxon>
        <taxon>Embryophyta</taxon>
        <taxon>Tracheophyta</taxon>
        <taxon>Spermatophyta</taxon>
        <taxon>Magnoliopsida</taxon>
        <taxon>eudicotyledons</taxon>
        <taxon>Gunneridae</taxon>
        <taxon>Pentapetalae</taxon>
        <taxon>asterids</taxon>
        <taxon>lamiids</taxon>
        <taxon>Lamiales</taxon>
        <taxon>Lamiaceae</taxon>
        <taxon>Nepetoideae</taxon>
        <taxon>Mentheae</taxon>
        <taxon>Salviinae</taxon>
        <taxon>Salvia</taxon>
        <taxon>Salvia subgen. Calosphace</taxon>
        <taxon>core Calosphace</taxon>
    </lineage>
</organism>
<reference evidence="8" key="1">
    <citation type="submission" date="2018-01" db="EMBL/GenBank/DDBJ databases">
        <authorList>
            <person name="Mao J.F."/>
        </authorList>
    </citation>
    <scope>NUCLEOTIDE SEQUENCE</scope>
    <source>
        <strain evidence="8">Huo1</strain>
        <tissue evidence="8">Leaf</tissue>
    </source>
</reference>
<evidence type="ECO:0000313" key="9">
    <source>
        <dbReference type="Proteomes" id="UP000298416"/>
    </source>
</evidence>